<feature type="transmembrane region" description="Helical" evidence="7">
    <location>
        <begin position="101"/>
        <end position="121"/>
    </location>
</feature>
<feature type="domain" description="EamA" evidence="8">
    <location>
        <begin position="157"/>
        <end position="295"/>
    </location>
</feature>
<evidence type="ECO:0000256" key="6">
    <source>
        <dbReference type="SAM" id="MobiDB-lite"/>
    </source>
</evidence>
<evidence type="ECO:0000313" key="9">
    <source>
        <dbReference type="EMBL" id="PZF84473.1"/>
    </source>
</evidence>
<feature type="domain" description="EamA" evidence="8">
    <location>
        <begin position="14"/>
        <end position="144"/>
    </location>
</feature>
<evidence type="ECO:0000259" key="8">
    <source>
        <dbReference type="Pfam" id="PF00892"/>
    </source>
</evidence>
<evidence type="ECO:0000256" key="2">
    <source>
        <dbReference type="ARBA" id="ARBA00007362"/>
    </source>
</evidence>
<organism evidence="9 10">
    <name type="scientific">Jiangella anatolica</name>
    <dbReference type="NCBI Taxonomy" id="2670374"/>
    <lineage>
        <taxon>Bacteria</taxon>
        <taxon>Bacillati</taxon>
        <taxon>Actinomycetota</taxon>
        <taxon>Actinomycetes</taxon>
        <taxon>Jiangellales</taxon>
        <taxon>Jiangellaceae</taxon>
        <taxon>Jiangella</taxon>
    </lineage>
</organism>
<dbReference type="Pfam" id="PF00892">
    <property type="entry name" value="EamA"/>
    <property type="match status" value="2"/>
</dbReference>
<comment type="subcellular location">
    <subcellularLocation>
        <location evidence="1">Membrane</location>
        <topology evidence="1">Multi-pass membrane protein</topology>
    </subcellularLocation>
</comment>
<keyword evidence="4 7" id="KW-1133">Transmembrane helix</keyword>
<evidence type="ECO:0000313" key="10">
    <source>
        <dbReference type="Proteomes" id="UP000248764"/>
    </source>
</evidence>
<evidence type="ECO:0000256" key="7">
    <source>
        <dbReference type="SAM" id="Phobius"/>
    </source>
</evidence>
<feature type="transmembrane region" description="Helical" evidence="7">
    <location>
        <begin position="76"/>
        <end position="95"/>
    </location>
</feature>
<accession>A0A2W2CW67</accession>
<feature type="transmembrane region" description="Helical" evidence="7">
    <location>
        <begin position="278"/>
        <end position="295"/>
    </location>
</feature>
<dbReference type="AlphaFoldDB" id="A0A2W2CW67"/>
<keyword evidence="3 7" id="KW-0812">Transmembrane</keyword>
<keyword evidence="5 7" id="KW-0472">Membrane</keyword>
<feature type="transmembrane region" description="Helical" evidence="7">
    <location>
        <begin position="156"/>
        <end position="174"/>
    </location>
</feature>
<feature type="compositionally biased region" description="Basic and acidic residues" evidence="6">
    <location>
        <begin position="311"/>
        <end position="321"/>
    </location>
</feature>
<feature type="transmembrane region" description="Helical" evidence="7">
    <location>
        <begin position="128"/>
        <end position="150"/>
    </location>
</feature>
<evidence type="ECO:0000256" key="5">
    <source>
        <dbReference type="ARBA" id="ARBA00023136"/>
    </source>
</evidence>
<evidence type="ECO:0000256" key="4">
    <source>
        <dbReference type="ARBA" id="ARBA00022989"/>
    </source>
</evidence>
<dbReference type="InterPro" id="IPR050638">
    <property type="entry name" value="AA-Vitamin_Transporters"/>
</dbReference>
<feature type="transmembrane region" description="Helical" evidence="7">
    <location>
        <begin position="39"/>
        <end position="60"/>
    </location>
</feature>
<dbReference type="InterPro" id="IPR000620">
    <property type="entry name" value="EamA_dom"/>
</dbReference>
<protein>
    <submittedName>
        <fullName evidence="9">EamA family transporter</fullName>
    </submittedName>
</protein>
<dbReference type="RefSeq" id="WP_111254248.1">
    <property type="nucleotide sequence ID" value="NZ_POTW01000015.1"/>
</dbReference>
<gene>
    <name evidence="9" type="ORF">C1I92_08580</name>
</gene>
<feature type="transmembrane region" description="Helical" evidence="7">
    <location>
        <begin position="12"/>
        <end position="33"/>
    </location>
</feature>
<feature type="region of interest" description="Disordered" evidence="6">
    <location>
        <begin position="301"/>
        <end position="321"/>
    </location>
</feature>
<comment type="caution">
    <text evidence="9">The sequence shown here is derived from an EMBL/GenBank/DDBJ whole genome shotgun (WGS) entry which is preliminary data.</text>
</comment>
<feature type="transmembrane region" description="Helical" evidence="7">
    <location>
        <begin position="226"/>
        <end position="245"/>
    </location>
</feature>
<proteinExistence type="inferred from homology"/>
<comment type="similarity">
    <text evidence="2">Belongs to the EamA transporter family.</text>
</comment>
<feature type="transmembrane region" description="Helical" evidence="7">
    <location>
        <begin position="252"/>
        <end position="272"/>
    </location>
</feature>
<dbReference type="Proteomes" id="UP000248764">
    <property type="component" value="Unassembled WGS sequence"/>
</dbReference>
<dbReference type="SUPFAM" id="SSF103481">
    <property type="entry name" value="Multidrug resistance efflux transporter EmrE"/>
    <property type="match status" value="2"/>
</dbReference>
<dbReference type="InterPro" id="IPR037185">
    <property type="entry name" value="EmrE-like"/>
</dbReference>
<reference evidence="9 10" key="1">
    <citation type="submission" date="2018-01" db="EMBL/GenBank/DDBJ databases">
        <title>Draft genome sequence of Jiangella sp. GTF31.</title>
        <authorList>
            <person name="Sahin N."/>
            <person name="Ay H."/>
            <person name="Saygin H."/>
        </authorList>
    </citation>
    <scope>NUCLEOTIDE SEQUENCE [LARGE SCALE GENOMIC DNA]</scope>
    <source>
        <strain evidence="9 10">GTF31</strain>
    </source>
</reference>
<feature type="transmembrane region" description="Helical" evidence="7">
    <location>
        <begin position="186"/>
        <end position="206"/>
    </location>
</feature>
<dbReference type="PANTHER" id="PTHR32322">
    <property type="entry name" value="INNER MEMBRANE TRANSPORTER"/>
    <property type="match status" value="1"/>
</dbReference>
<keyword evidence="10" id="KW-1185">Reference proteome</keyword>
<dbReference type="PANTHER" id="PTHR32322:SF2">
    <property type="entry name" value="EAMA DOMAIN-CONTAINING PROTEIN"/>
    <property type="match status" value="1"/>
</dbReference>
<dbReference type="GO" id="GO:0016020">
    <property type="term" value="C:membrane"/>
    <property type="evidence" value="ECO:0007669"/>
    <property type="project" value="UniProtKB-SubCell"/>
</dbReference>
<dbReference type="EMBL" id="POTW01000015">
    <property type="protein sequence ID" value="PZF84473.1"/>
    <property type="molecule type" value="Genomic_DNA"/>
</dbReference>
<evidence type="ECO:0000256" key="3">
    <source>
        <dbReference type="ARBA" id="ARBA00022692"/>
    </source>
</evidence>
<sequence>MTQAPARPAMIWAALIVVYVVWGSTYLAIRVLVEADIPPFLGMGLRFTIAGLVMLGYLWLRHGRDRLRVTPRELRGAAVMGLLLLVLGNAMVAVAEQTVPSGLAALVVAAISLWFVLLQVAGGQRPPWLTWVGVLVGLAGVAVICVPRGGIEGVEAWGIGVLLFGTVSWAFGSYFSPRLGLPRNALVASAYEMLAGGVLLLIVSAASGELADLDAAAVPAKGWLALAYLVVLGSLLGYTAYAYLLSAAPLSLVGTYAYVNPVVAVLLGWAILSEPVTSIVLIGGALVVGGVVLVVNGERRTSVQSPPADPAADRAADQAVV</sequence>
<evidence type="ECO:0000256" key="1">
    <source>
        <dbReference type="ARBA" id="ARBA00004141"/>
    </source>
</evidence>
<name>A0A2W2CW67_9ACTN</name>